<dbReference type="Proteomes" id="UP000281406">
    <property type="component" value="Unassembled WGS sequence"/>
</dbReference>
<keyword evidence="2" id="KW-1185">Reference proteome</keyword>
<evidence type="ECO:0000313" key="1">
    <source>
        <dbReference type="EMBL" id="ROI57085.1"/>
    </source>
</evidence>
<sequence>MPNTDQLSTADFTECSNYKKCENSSTCIDLLRVIHVCLYSSSMSSLQQHVVYVLAAACPVFALQQQQQ</sequence>
<dbReference type="EMBL" id="RJVU01070621">
    <property type="protein sequence ID" value="ROI57085.1"/>
    <property type="molecule type" value="Genomic_DNA"/>
</dbReference>
<gene>
    <name evidence="1" type="ORF">DPX16_19662</name>
</gene>
<dbReference type="AlphaFoldDB" id="A0A3N0XKS4"/>
<accession>A0A3N0XKS4</accession>
<reference evidence="1 2" key="1">
    <citation type="submission" date="2018-10" db="EMBL/GenBank/DDBJ databases">
        <title>Genome assembly for a Yunnan-Guizhou Plateau 3E fish, Anabarilius grahami (Regan), and its evolutionary and genetic applications.</title>
        <authorList>
            <person name="Jiang W."/>
        </authorList>
    </citation>
    <scope>NUCLEOTIDE SEQUENCE [LARGE SCALE GENOMIC DNA]</scope>
    <source>
        <strain evidence="1">AG-KIZ</strain>
        <tissue evidence="1">Muscle</tissue>
    </source>
</reference>
<organism evidence="1 2">
    <name type="scientific">Anabarilius grahami</name>
    <name type="common">Kanglang fish</name>
    <name type="synonym">Barilius grahami</name>
    <dbReference type="NCBI Taxonomy" id="495550"/>
    <lineage>
        <taxon>Eukaryota</taxon>
        <taxon>Metazoa</taxon>
        <taxon>Chordata</taxon>
        <taxon>Craniata</taxon>
        <taxon>Vertebrata</taxon>
        <taxon>Euteleostomi</taxon>
        <taxon>Actinopterygii</taxon>
        <taxon>Neopterygii</taxon>
        <taxon>Teleostei</taxon>
        <taxon>Ostariophysi</taxon>
        <taxon>Cypriniformes</taxon>
        <taxon>Xenocyprididae</taxon>
        <taxon>Xenocypridinae</taxon>
        <taxon>Xenocypridinae incertae sedis</taxon>
        <taxon>Anabarilius</taxon>
    </lineage>
</organism>
<name>A0A3N0XKS4_ANAGA</name>
<comment type="caution">
    <text evidence="1">The sequence shown here is derived from an EMBL/GenBank/DDBJ whole genome shotgun (WGS) entry which is preliminary data.</text>
</comment>
<protein>
    <submittedName>
        <fullName evidence="1">Uncharacterized protein</fullName>
    </submittedName>
</protein>
<proteinExistence type="predicted"/>
<evidence type="ECO:0000313" key="2">
    <source>
        <dbReference type="Proteomes" id="UP000281406"/>
    </source>
</evidence>